<organism evidence="1 2">
    <name type="scientific">Eleusine coracana subsp. coracana</name>
    <dbReference type="NCBI Taxonomy" id="191504"/>
    <lineage>
        <taxon>Eukaryota</taxon>
        <taxon>Viridiplantae</taxon>
        <taxon>Streptophyta</taxon>
        <taxon>Embryophyta</taxon>
        <taxon>Tracheophyta</taxon>
        <taxon>Spermatophyta</taxon>
        <taxon>Magnoliopsida</taxon>
        <taxon>Liliopsida</taxon>
        <taxon>Poales</taxon>
        <taxon>Poaceae</taxon>
        <taxon>PACMAD clade</taxon>
        <taxon>Chloridoideae</taxon>
        <taxon>Cynodonteae</taxon>
        <taxon>Eleusininae</taxon>
        <taxon>Eleusine</taxon>
    </lineage>
</organism>
<dbReference type="Proteomes" id="UP001054889">
    <property type="component" value="Unassembled WGS sequence"/>
</dbReference>
<reference evidence="1" key="2">
    <citation type="submission" date="2021-12" db="EMBL/GenBank/DDBJ databases">
        <title>Resequencing data analysis of finger millet.</title>
        <authorList>
            <person name="Hatakeyama M."/>
            <person name="Aluri S."/>
            <person name="Balachadran M.T."/>
            <person name="Sivarajan S.R."/>
            <person name="Poveda L."/>
            <person name="Shimizu-Inatsugi R."/>
            <person name="Schlapbach R."/>
            <person name="Sreeman S.M."/>
            <person name="Shimizu K.K."/>
        </authorList>
    </citation>
    <scope>NUCLEOTIDE SEQUENCE</scope>
</reference>
<keyword evidence="2" id="KW-1185">Reference proteome</keyword>
<dbReference type="PANTHER" id="PTHR33085">
    <property type="entry name" value="OS12G0113100 PROTEIN-RELATED"/>
    <property type="match status" value="1"/>
</dbReference>
<dbReference type="Pfam" id="PF07893">
    <property type="entry name" value="DUF1668"/>
    <property type="match status" value="1"/>
</dbReference>
<comment type="caution">
    <text evidence="1">The sequence shown here is derived from an EMBL/GenBank/DDBJ whole genome shotgun (WGS) entry which is preliminary data.</text>
</comment>
<gene>
    <name evidence="1" type="primary">gb21644</name>
    <name evidence="1" type="ORF">PR202_gb21644</name>
</gene>
<dbReference type="PANTHER" id="PTHR33085:SF145">
    <property type="entry name" value="OS05G0302200 PROTEIN"/>
    <property type="match status" value="1"/>
</dbReference>
<proteinExistence type="predicted"/>
<sequence length="264" mass="29231">MPISLFVPSADAEANNSGGGSIYIMEGIPGPERCSSELPSDQFEALVYKPSMANCESWHCKRIPPPLFVRDPAYWNTRRSRIMSYAIVGGESRCPYICISVENAGTYCMDTVSNTWTHIGKWTLPFYGKVEYVPELELWFSFSAQSGLLAAADLSTICTMDSQPQLVSDWKEHDIPEDWEESQDAQLVNLGSGRFCISRFFKSRGASFEDDQNLVVLTGVNVLPHVPDGNGRGSCSNNGKVNLEVTTHKSRYHLSNGTTIEAVL</sequence>
<name>A0AAV5FEL2_ELECO</name>
<reference evidence="1" key="1">
    <citation type="journal article" date="2018" name="DNA Res.">
        <title>Multiple hybrid de novo genome assembly of finger millet, an orphan allotetraploid crop.</title>
        <authorList>
            <person name="Hatakeyama M."/>
            <person name="Aluri S."/>
            <person name="Balachadran M.T."/>
            <person name="Sivarajan S.R."/>
            <person name="Patrignani A."/>
            <person name="Gruter S."/>
            <person name="Poveda L."/>
            <person name="Shimizu-Inatsugi R."/>
            <person name="Baeten J."/>
            <person name="Francoijs K.J."/>
            <person name="Nataraja K.N."/>
            <person name="Reddy Y.A.N."/>
            <person name="Phadnis S."/>
            <person name="Ravikumar R.L."/>
            <person name="Schlapbach R."/>
            <person name="Sreeman S.M."/>
            <person name="Shimizu K.K."/>
        </authorList>
    </citation>
    <scope>NUCLEOTIDE SEQUENCE</scope>
</reference>
<evidence type="ECO:0000313" key="2">
    <source>
        <dbReference type="Proteomes" id="UP001054889"/>
    </source>
</evidence>
<dbReference type="EMBL" id="BQKI01000084">
    <property type="protein sequence ID" value="GJN33082.1"/>
    <property type="molecule type" value="Genomic_DNA"/>
</dbReference>
<dbReference type="InterPro" id="IPR012871">
    <property type="entry name" value="DUF1668_ORYSA"/>
</dbReference>
<protein>
    <submittedName>
        <fullName evidence="1">Uncharacterized protein</fullName>
    </submittedName>
</protein>
<evidence type="ECO:0000313" key="1">
    <source>
        <dbReference type="EMBL" id="GJN33082.1"/>
    </source>
</evidence>
<accession>A0AAV5FEL2</accession>
<dbReference type="AlphaFoldDB" id="A0AAV5FEL2"/>